<dbReference type="SMART" id="SM00036">
    <property type="entry name" value="CNH"/>
    <property type="match status" value="1"/>
</dbReference>
<name>A0A1Y2F0D6_PROLT</name>
<dbReference type="SMART" id="SM00325">
    <property type="entry name" value="RhoGEF"/>
    <property type="match status" value="1"/>
</dbReference>
<gene>
    <name evidence="6" type="ORF">BCR37DRAFT_382871</name>
</gene>
<dbReference type="InterPro" id="IPR035899">
    <property type="entry name" value="DBL_dom_sf"/>
</dbReference>
<dbReference type="SUPFAM" id="SSF50729">
    <property type="entry name" value="PH domain-like"/>
    <property type="match status" value="1"/>
</dbReference>
<feature type="compositionally biased region" description="Pro residues" evidence="2">
    <location>
        <begin position="323"/>
        <end position="335"/>
    </location>
</feature>
<feature type="region of interest" description="Disordered" evidence="2">
    <location>
        <begin position="245"/>
        <end position="264"/>
    </location>
</feature>
<dbReference type="InterPro" id="IPR011993">
    <property type="entry name" value="PH-like_dom_sf"/>
</dbReference>
<dbReference type="Pfam" id="PF00780">
    <property type="entry name" value="CNH"/>
    <property type="match status" value="1"/>
</dbReference>
<dbReference type="Pfam" id="PF23582">
    <property type="entry name" value="WHD_RGF3"/>
    <property type="match status" value="1"/>
</dbReference>
<evidence type="ECO:0000313" key="6">
    <source>
        <dbReference type="EMBL" id="ORY77361.1"/>
    </source>
</evidence>
<dbReference type="PROSITE" id="PS50003">
    <property type="entry name" value="PH_DOMAIN"/>
    <property type="match status" value="1"/>
</dbReference>
<feature type="compositionally biased region" description="Polar residues" evidence="2">
    <location>
        <begin position="195"/>
        <end position="207"/>
    </location>
</feature>
<dbReference type="Gene3D" id="2.30.29.30">
    <property type="entry name" value="Pleckstrin-homology domain (PH domain)/Phosphotyrosine-binding domain (PTB)"/>
    <property type="match status" value="1"/>
</dbReference>
<feature type="region of interest" description="Disordered" evidence="2">
    <location>
        <begin position="868"/>
        <end position="894"/>
    </location>
</feature>
<feature type="region of interest" description="Disordered" evidence="2">
    <location>
        <begin position="101"/>
        <end position="147"/>
    </location>
</feature>
<evidence type="ECO:0000313" key="7">
    <source>
        <dbReference type="Proteomes" id="UP000193685"/>
    </source>
</evidence>
<evidence type="ECO:0000259" key="5">
    <source>
        <dbReference type="PROSITE" id="PS50219"/>
    </source>
</evidence>
<dbReference type="OMA" id="HEIITWE"/>
<protein>
    <submittedName>
        <fullName evidence="6">CNH domain-domain-containing protein</fullName>
    </submittedName>
</protein>
<feature type="domain" description="CNH" evidence="5">
    <location>
        <begin position="1019"/>
        <end position="1334"/>
    </location>
</feature>
<dbReference type="STRING" id="56484.A0A1Y2F0D6"/>
<dbReference type="Pfam" id="PF00621">
    <property type="entry name" value="RhoGEF"/>
    <property type="match status" value="1"/>
</dbReference>
<proteinExistence type="predicted"/>
<feature type="domain" description="PH" evidence="3">
    <location>
        <begin position="772"/>
        <end position="946"/>
    </location>
</feature>
<dbReference type="Proteomes" id="UP000193685">
    <property type="component" value="Unassembled WGS sequence"/>
</dbReference>
<dbReference type="RefSeq" id="XP_040722982.1">
    <property type="nucleotide sequence ID" value="XM_040869968.1"/>
</dbReference>
<sequence>MSSYPQRPPKPSSYSPTFLARQASYETDGRRDGVYIDSDAFRLDAPAAHGAYMHANDYDTHAYEPDEGFTQQASHGTRPLPCPPPLLSMPESPMSYTLHDEAPATRRRRSSASQHRLSSAGYAPPHPLTRDLSFESQPWQPQESSRRMYESLYQQPLEEPYPVDMYDAYEAQVDQRGTGVQQGYGDPVQMHRESTYASLESPYSPQSARPLPTPLSRGNANDAGAYSYTSDDSITAWDAVSAYHQEPEHHRRSTTSISSGGYKTLPPVPSSSYALAHSPPKSGYFQRSGSLPALTTQSGHAKQASLNHFLEESAETLRAMPGRPLPSPQRSPLPPVDEHFAKSRQSATFPRIHGDDHRRSGSVVTLDQLGARLDRRPTRTQSPQPAAVSMTQQVLSSADYDCCSHVWSRSNVFLWLYTTLQDPTSANISVALVGLFTHHVPTLSIIQAEKVAQSLLDSLFSAGELVQIERGAETLRFATDVGDGVLPLLTGHGCYAPYCQDGPYRCYASRCSRTPARHTQQSAVVNREDWAAFWGLSGDSELLKTLSKDEIQRQYQIHEVVYSERDYIETLKVLTDVYSDSFVAGHVGQQEVGNLLFGLVPRLLMLSEQHLEPALRARQSEQGPCVQNLGDLFISWIELAKDTYLQYAANLRHADRAVRSRKARDPATQRWLAQCEQDPRTKKLDLFSYMGAPTRRLQRYALLLSDVLKKTPQDDREYGMLGRAISAVQEVCHACNSCVERAENKIMLMDLHEQIVWRVPKRDLGLLETGRAMLRREHLQRKSESHLEWQTRELVLLDHYMLCLKSSRDGPGRVLSRPPIPIDYLVVEDYDEIIYKASTSKILGGTMTHSIASPMDASGRRFTHDSSFSLSTTESAKSPSELSHTLTVTSTNSPGISRDNSKMLFPFTVKHAGRWEKHDGDEKWTLYAETAGARAAWVEAIRKAKQDRFQKYKHAEPFRIQLCATEAFGSYNPEGLGLTSAGVADARPSPAALRPPENTLELALQQAPAVQLNTQPLTFARVQCATMFRGSAGEDMLMLGTDDGLYHAVIHGAAASVWTKVASFPRVTQVAVLEQFGCAMVLADKSLTAYQLDDLLYPQPGQKKKRVPQKLSGSKDVGFFEVGIMKDRLLVVYKKRDNGTSVFKALEPVVGRKQENRSLFRKSTHSGSGTDFFRDFDQFFIPADCYGMQYLRSTICVRCSRGFEILSLDSKQPMTIPDLTSPATASLKARIDGARPLGTYRLASSPPDAQGNPVEGEFLCCYTACALFVDKYGQLSRAYTLEWEGRPQHAVLLGNYIVAAGPSFVEVWNVEKRRLRQVITGKDVRILPYSSAGGGLTGSGSEDVASRGVMLAMAHPFKAGRQVVLELRLR</sequence>
<dbReference type="InterPro" id="IPR000219">
    <property type="entry name" value="DH_dom"/>
</dbReference>
<evidence type="ECO:0000256" key="2">
    <source>
        <dbReference type="SAM" id="MobiDB-lite"/>
    </source>
</evidence>
<dbReference type="CDD" id="cd00160">
    <property type="entry name" value="RhoGEF"/>
    <property type="match status" value="1"/>
</dbReference>
<feature type="region of interest" description="Disordered" evidence="2">
    <location>
        <begin position="62"/>
        <end position="83"/>
    </location>
</feature>
<dbReference type="InterPro" id="IPR001180">
    <property type="entry name" value="CNH_dom"/>
</dbReference>
<dbReference type="SMART" id="SM00233">
    <property type="entry name" value="PH"/>
    <property type="match status" value="1"/>
</dbReference>
<dbReference type="GO" id="GO:0005085">
    <property type="term" value="F:guanyl-nucleotide exchange factor activity"/>
    <property type="evidence" value="ECO:0007669"/>
    <property type="project" value="UniProtKB-KW"/>
</dbReference>
<comment type="caution">
    <text evidence="6">The sequence shown here is derived from an EMBL/GenBank/DDBJ whole genome shotgun (WGS) entry which is preliminary data.</text>
</comment>
<keyword evidence="7" id="KW-1185">Reference proteome</keyword>
<dbReference type="InterPro" id="IPR057283">
    <property type="entry name" value="RGF3_WH"/>
</dbReference>
<reference evidence="6 7" key="1">
    <citation type="submission" date="2016-07" db="EMBL/GenBank/DDBJ databases">
        <title>Pervasive Adenine N6-methylation of Active Genes in Fungi.</title>
        <authorList>
            <consortium name="DOE Joint Genome Institute"/>
            <person name="Mondo S.J."/>
            <person name="Dannebaum R.O."/>
            <person name="Kuo R.C."/>
            <person name="Labutti K."/>
            <person name="Haridas S."/>
            <person name="Kuo A."/>
            <person name="Salamov A."/>
            <person name="Ahrendt S.R."/>
            <person name="Lipzen A."/>
            <person name="Sullivan W."/>
            <person name="Andreopoulos W.B."/>
            <person name="Clum A."/>
            <person name="Lindquist E."/>
            <person name="Daum C."/>
            <person name="Ramamoorthy G.K."/>
            <person name="Gryganskyi A."/>
            <person name="Culley D."/>
            <person name="Magnuson J.K."/>
            <person name="James T.Y."/>
            <person name="O'Malley M.A."/>
            <person name="Stajich J.E."/>
            <person name="Spatafora J.W."/>
            <person name="Visel A."/>
            <person name="Grigoriev I.V."/>
        </authorList>
    </citation>
    <scope>NUCLEOTIDE SEQUENCE [LARGE SCALE GENOMIC DNA]</scope>
    <source>
        <strain evidence="6 7">12-1054</strain>
    </source>
</reference>
<evidence type="ECO:0000259" key="4">
    <source>
        <dbReference type="PROSITE" id="PS50010"/>
    </source>
</evidence>
<feature type="compositionally biased region" description="Polar residues" evidence="2">
    <location>
        <begin position="285"/>
        <end position="303"/>
    </location>
</feature>
<dbReference type="EMBL" id="MCFI01000020">
    <property type="protein sequence ID" value="ORY77361.1"/>
    <property type="molecule type" value="Genomic_DNA"/>
</dbReference>
<dbReference type="GeneID" id="63786567"/>
<organism evidence="6 7">
    <name type="scientific">Protomyces lactucae-debilis</name>
    <dbReference type="NCBI Taxonomy" id="2754530"/>
    <lineage>
        <taxon>Eukaryota</taxon>
        <taxon>Fungi</taxon>
        <taxon>Dikarya</taxon>
        <taxon>Ascomycota</taxon>
        <taxon>Taphrinomycotina</taxon>
        <taxon>Taphrinomycetes</taxon>
        <taxon>Taphrinales</taxon>
        <taxon>Protomycetaceae</taxon>
        <taxon>Protomyces</taxon>
    </lineage>
</organism>
<feature type="region of interest" description="Disordered" evidence="2">
    <location>
        <begin position="319"/>
        <end position="338"/>
    </location>
</feature>
<dbReference type="InterPro" id="IPR001849">
    <property type="entry name" value="PH_domain"/>
</dbReference>
<feature type="domain" description="DH" evidence="4">
    <location>
        <begin position="552"/>
        <end position="738"/>
    </location>
</feature>
<dbReference type="Gene3D" id="1.20.900.10">
    <property type="entry name" value="Dbl homology (DH) domain"/>
    <property type="match status" value="1"/>
</dbReference>
<feature type="compositionally biased region" description="Polar residues" evidence="2">
    <location>
        <begin position="134"/>
        <end position="143"/>
    </location>
</feature>
<dbReference type="OrthoDB" id="660555at2759"/>
<dbReference type="PANTHER" id="PTHR46572">
    <property type="entry name" value="RHO1 GDP-GTP EXCHANGE PROTEIN 1-RELATED"/>
    <property type="match status" value="1"/>
</dbReference>
<dbReference type="SUPFAM" id="SSF48065">
    <property type="entry name" value="DBL homology domain (DH-domain)"/>
    <property type="match status" value="1"/>
</dbReference>
<feature type="region of interest" description="Disordered" evidence="2">
    <location>
        <begin position="195"/>
        <end position="224"/>
    </location>
</feature>
<evidence type="ECO:0000256" key="1">
    <source>
        <dbReference type="ARBA" id="ARBA00022658"/>
    </source>
</evidence>
<dbReference type="InterPro" id="IPR052233">
    <property type="entry name" value="Rho-type_GEFs"/>
</dbReference>
<dbReference type="PROSITE" id="PS50219">
    <property type="entry name" value="CNH"/>
    <property type="match status" value="1"/>
</dbReference>
<accession>A0A1Y2F0D6</accession>
<feature type="compositionally biased region" description="Low complexity" evidence="2">
    <location>
        <begin position="111"/>
        <end position="120"/>
    </location>
</feature>
<dbReference type="PANTHER" id="PTHR46572:SF1">
    <property type="entry name" value="RHO1 GUANINE NUCLEOTIDE EXCHANGE FACTOR TUS1"/>
    <property type="match status" value="1"/>
</dbReference>
<evidence type="ECO:0000259" key="3">
    <source>
        <dbReference type="PROSITE" id="PS50003"/>
    </source>
</evidence>
<feature type="region of interest" description="Disordered" evidence="2">
    <location>
        <begin position="270"/>
        <end position="303"/>
    </location>
</feature>
<keyword evidence="1" id="KW-0344">Guanine-nucleotide releasing factor</keyword>
<dbReference type="PROSITE" id="PS50010">
    <property type="entry name" value="DH_2"/>
    <property type="match status" value="1"/>
</dbReference>